<feature type="signal peptide" evidence="2">
    <location>
        <begin position="1"/>
        <end position="24"/>
    </location>
</feature>
<feature type="region of interest" description="Disordered" evidence="1">
    <location>
        <begin position="264"/>
        <end position="289"/>
    </location>
</feature>
<organism evidence="3 4">
    <name type="scientific">Paenibacillus lignilyticus</name>
    <dbReference type="NCBI Taxonomy" id="1172615"/>
    <lineage>
        <taxon>Bacteria</taxon>
        <taxon>Bacillati</taxon>
        <taxon>Bacillota</taxon>
        <taxon>Bacilli</taxon>
        <taxon>Bacillales</taxon>
        <taxon>Paenibacillaceae</taxon>
        <taxon>Paenibacillus</taxon>
    </lineage>
</organism>
<name>A0ABS5CHW2_9BACL</name>
<accession>A0ABS5CHW2</accession>
<evidence type="ECO:0000256" key="2">
    <source>
        <dbReference type="SAM" id="SignalP"/>
    </source>
</evidence>
<dbReference type="Proteomes" id="UP000673394">
    <property type="component" value="Unassembled WGS sequence"/>
</dbReference>
<evidence type="ECO:0008006" key="5">
    <source>
        <dbReference type="Google" id="ProtNLM"/>
    </source>
</evidence>
<feature type="compositionally biased region" description="Polar residues" evidence="1">
    <location>
        <begin position="270"/>
        <end position="282"/>
    </location>
</feature>
<feature type="chain" id="PRO_5047015817" description="LysM domain-containing protein" evidence="2">
    <location>
        <begin position="25"/>
        <end position="289"/>
    </location>
</feature>
<gene>
    <name evidence="3" type="ORF">I8J30_22420</name>
</gene>
<keyword evidence="2" id="KW-0732">Signal</keyword>
<dbReference type="RefSeq" id="WP_210661936.1">
    <property type="nucleotide sequence ID" value="NZ_JAGKSP010000011.1"/>
</dbReference>
<evidence type="ECO:0000313" key="4">
    <source>
        <dbReference type="Proteomes" id="UP000673394"/>
    </source>
</evidence>
<keyword evidence="4" id="KW-1185">Reference proteome</keyword>
<dbReference type="EMBL" id="JAGKSP010000011">
    <property type="protein sequence ID" value="MBP3965472.1"/>
    <property type="molecule type" value="Genomic_DNA"/>
</dbReference>
<evidence type="ECO:0000256" key="1">
    <source>
        <dbReference type="SAM" id="MobiDB-lite"/>
    </source>
</evidence>
<comment type="caution">
    <text evidence="3">The sequence shown here is derived from an EMBL/GenBank/DDBJ whole genome shotgun (WGS) entry which is preliminary data.</text>
</comment>
<evidence type="ECO:0000313" key="3">
    <source>
        <dbReference type="EMBL" id="MBP3965472.1"/>
    </source>
</evidence>
<protein>
    <recommendedName>
        <fullName evidence="5">LysM domain-containing protein</fullName>
    </recommendedName>
</protein>
<reference evidence="3 4" key="1">
    <citation type="submission" date="2021-04" db="EMBL/GenBank/DDBJ databases">
        <title>Paenibacillus sp. DLE-14 whole genome sequence.</title>
        <authorList>
            <person name="Ham Y.J."/>
        </authorList>
    </citation>
    <scope>NUCLEOTIDE SEQUENCE [LARGE SCALE GENOMIC DNA]</scope>
    <source>
        <strain evidence="3 4">DLE-14</strain>
    </source>
</reference>
<sequence>MNKTMKALGLTAAIAVMIPLSAYAATNTSTTADSAKSTTTATSTAVIGQGPFGLGGKGEVMKVRAGGFFSQEVLDLLKLDMKALKEKIDAGKTLAQIAEEQGVTRDQLKMTMTAAFEKQQAEEKKAFDENLDKSLDSTLKDNIGFGKGGERGGNFKMEFKRGIHAGAADFSASAKVLGLSNEELKTALSGGKSLADLAKEKGIDVQKLIDAQKQVIVDNLNAAVKAGKLTQAEADKEIAKAADIATRIVNGKMDKKAHTIKIDRKAAKQNAGTKADTGTSAAASPDTDA</sequence>
<proteinExistence type="predicted"/>